<dbReference type="PROSITE" id="PS50928">
    <property type="entry name" value="ABC_TM1"/>
    <property type="match status" value="1"/>
</dbReference>
<comment type="subcellular location">
    <subcellularLocation>
        <location evidence="1 7">Cell membrane</location>
        <topology evidence="1 7">Multi-pass membrane protein</topology>
    </subcellularLocation>
</comment>
<reference evidence="9 10" key="1">
    <citation type="submission" date="2016-07" db="EMBL/GenBank/DDBJ databases">
        <title>Characterization of isolates of Eisenbergiella tayi derived from blood cultures, using whole genome sequencing.</title>
        <authorList>
            <person name="Burdz T."/>
            <person name="Wiebe D."/>
            <person name="Huynh C."/>
            <person name="Bernard K."/>
        </authorList>
    </citation>
    <scope>NUCLEOTIDE SEQUENCE [LARGE SCALE GENOMIC DNA]</scope>
    <source>
        <strain evidence="9 10">NML 120489</strain>
    </source>
</reference>
<dbReference type="PANTHER" id="PTHR30193:SF37">
    <property type="entry name" value="INNER MEMBRANE ABC TRANSPORTER PERMEASE PROTEIN YCJO"/>
    <property type="match status" value="1"/>
</dbReference>
<dbReference type="PANTHER" id="PTHR30193">
    <property type="entry name" value="ABC TRANSPORTER PERMEASE PROTEIN"/>
    <property type="match status" value="1"/>
</dbReference>
<dbReference type="InterPro" id="IPR051393">
    <property type="entry name" value="ABC_transporter_permease"/>
</dbReference>
<organism evidence="9 10">
    <name type="scientific">Eisenbergiella tayi</name>
    <dbReference type="NCBI Taxonomy" id="1432052"/>
    <lineage>
        <taxon>Bacteria</taxon>
        <taxon>Bacillati</taxon>
        <taxon>Bacillota</taxon>
        <taxon>Clostridia</taxon>
        <taxon>Lachnospirales</taxon>
        <taxon>Lachnospiraceae</taxon>
        <taxon>Eisenbergiella</taxon>
    </lineage>
</organism>
<keyword evidence="5 7" id="KW-1133">Transmembrane helix</keyword>
<dbReference type="GO" id="GO:0005886">
    <property type="term" value="C:plasma membrane"/>
    <property type="evidence" value="ECO:0007669"/>
    <property type="project" value="UniProtKB-SubCell"/>
</dbReference>
<evidence type="ECO:0000256" key="6">
    <source>
        <dbReference type="ARBA" id="ARBA00023136"/>
    </source>
</evidence>
<evidence type="ECO:0000256" key="7">
    <source>
        <dbReference type="RuleBase" id="RU363032"/>
    </source>
</evidence>
<dbReference type="EMBL" id="MCGI01000003">
    <property type="protein sequence ID" value="ODM11317.1"/>
    <property type="molecule type" value="Genomic_DNA"/>
</dbReference>
<proteinExistence type="inferred from homology"/>
<keyword evidence="6 7" id="KW-0472">Membrane</keyword>
<evidence type="ECO:0000256" key="2">
    <source>
        <dbReference type="ARBA" id="ARBA00022448"/>
    </source>
</evidence>
<dbReference type="AlphaFoldDB" id="A0A1E3ARG1"/>
<accession>A0A1E3ARG1</accession>
<evidence type="ECO:0000256" key="1">
    <source>
        <dbReference type="ARBA" id="ARBA00004651"/>
    </source>
</evidence>
<evidence type="ECO:0000313" key="10">
    <source>
        <dbReference type="Proteomes" id="UP000095003"/>
    </source>
</evidence>
<keyword evidence="4 7" id="KW-0812">Transmembrane</keyword>
<dbReference type="Proteomes" id="UP000095003">
    <property type="component" value="Unassembled WGS sequence"/>
</dbReference>
<feature type="transmembrane region" description="Helical" evidence="7">
    <location>
        <begin position="7"/>
        <end position="33"/>
    </location>
</feature>
<dbReference type="RefSeq" id="WP_069157901.1">
    <property type="nucleotide sequence ID" value="NZ_JBKXXQ010000039.1"/>
</dbReference>
<feature type="domain" description="ABC transmembrane type-1" evidence="8">
    <location>
        <begin position="65"/>
        <end position="279"/>
    </location>
</feature>
<dbReference type="GO" id="GO:0055085">
    <property type="term" value="P:transmembrane transport"/>
    <property type="evidence" value="ECO:0007669"/>
    <property type="project" value="InterPro"/>
</dbReference>
<dbReference type="SUPFAM" id="SSF161098">
    <property type="entry name" value="MetI-like"/>
    <property type="match status" value="1"/>
</dbReference>
<feature type="transmembrane region" description="Helical" evidence="7">
    <location>
        <begin position="152"/>
        <end position="178"/>
    </location>
</feature>
<dbReference type="Gene3D" id="1.10.3720.10">
    <property type="entry name" value="MetI-like"/>
    <property type="match status" value="1"/>
</dbReference>
<comment type="similarity">
    <text evidence="7">Belongs to the binding-protein-dependent transport system permease family.</text>
</comment>
<sequence>MRRKQRLGYVYVLPAVIIFFIFIAYPVVFNIFIGFHKWSGLGEPIWTGLKNYQKVFGDPAFKTVLKNFVFITGLFVIFDCIFGMIIAVFVKMELKISKIAKVLIYLPVVLSPVIIGYTFRTLLEANNGIVNVLLRRIGLDRLAQQWLINPKLVLYVILMILLWQGVGFAMILYTAGISGIPSTVYEAAEIDGAGELKKFFYITIPLLRGTTYTLVIMNVITYIKLFDLVWVMTNGGPGNTTVTFTIYVYNKAFKLYDMGGASAVATIMMGISLILTALQLKMYNKGRDL</sequence>
<dbReference type="Pfam" id="PF00528">
    <property type="entry name" value="BPD_transp_1"/>
    <property type="match status" value="1"/>
</dbReference>
<evidence type="ECO:0000256" key="4">
    <source>
        <dbReference type="ARBA" id="ARBA00022692"/>
    </source>
</evidence>
<keyword evidence="3" id="KW-1003">Cell membrane</keyword>
<feature type="transmembrane region" description="Helical" evidence="7">
    <location>
        <begin position="258"/>
        <end position="278"/>
    </location>
</feature>
<gene>
    <name evidence="9" type="primary">lacF_30</name>
    <name evidence="9" type="ORF">BEH84_03746</name>
</gene>
<comment type="caution">
    <text evidence="9">The sequence shown here is derived from an EMBL/GenBank/DDBJ whole genome shotgun (WGS) entry which is preliminary data.</text>
</comment>
<protein>
    <submittedName>
        <fullName evidence="9">Lactose transport system permease protein LacF</fullName>
    </submittedName>
</protein>
<evidence type="ECO:0000256" key="3">
    <source>
        <dbReference type="ARBA" id="ARBA00022475"/>
    </source>
</evidence>
<keyword evidence="2 7" id="KW-0813">Transport</keyword>
<name>A0A1E3ARG1_9FIRM</name>
<feature type="transmembrane region" description="Helical" evidence="7">
    <location>
        <begin position="68"/>
        <end position="90"/>
    </location>
</feature>
<dbReference type="InterPro" id="IPR035906">
    <property type="entry name" value="MetI-like_sf"/>
</dbReference>
<feature type="transmembrane region" description="Helical" evidence="7">
    <location>
        <begin position="199"/>
        <end position="223"/>
    </location>
</feature>
<dbReference type="CDD" id="cd06261">
    <property type="entry name" value="TM_PBP2"/>
    <property type="match status" value="1"/>
</dbReference>
<dbReference type="GeneID" id="93302928"/>
<evidence type="ECO:0000313" key="9">
    <source>
        <dbReference type="EMBL" id="ODM11317.1"/>
    </source>
</evidence>
<feature type="transmembrane region" description="Helical" evidence="7">
    <location>
        <begin position="102"/>
        <end position="119"/>
    </location>
</feature>
<evidence type="ECO:0000259" key="8">
    <source>
        <dbReference type="PROSITE" id="PS50928"/>
    </source>
</evidence>
<dbReference type="InterPro" id="IPR000515">
    <property type="entry name" value="MetI-like"/>
</dbReference>
<evidence type="ECO:0000256" key="5">
    <source>
        <dbReference type="ARBA" id="ARBA00022989"/>
    </source>
</evidence>
<dbReference type="SUPFAM" id="SSF160964">
    <property type="entry name" value="MalF N-terminal region-like"/>
    <property type="match status" value="1"/>
</dbReference>